<evidence type="ECO:0000313" key="8">
    <source>
        <dbReference type="Proteomes" id="UP000285301"/>
    </source>
</evidence>
<evidence type="ECO:0000313" key="7">
    <source>
        <dbReference type="EMBL" id="RWS03343.1"/>
    </source>
</evidence>
<evidence type="ECO:0000256" key="2">
    <source>
        <dbReference type="ARBA" id="ARBA00022617"/>
    </source>
</evidence>
<proteinExistence type="inferred from homology"/>
<organism evidence="7 8">
    <name type="scientific">Dinothrombium tinctorium</name>
    <dbReference type="NCBI Taxonomy" id="1965070"/>
    <lineage>
        <taxon>Eukaryota</taxon>
        <taxon>Metazoa</taxon>
        <taxon>Ecdysozoa</taxon>
        <taxon>Arthropoda</taxon>
        <taxon>Chelicerata</taxon>
        <taxon>Arachnida</taxon>
        <taxon>Acari</taxon>
        <taxon>Acariformes</taxon>
        <taxon>Trombidiformes</taxon>
        <taxon>Prostigmata</taxon>
        <taxon>Anystina</taxon>
        <taxon>Parasitengona</taxon>
        <taxon>Trombidioidea</taxon>
        <taxon>Trombidiidae</taxon>
        <taxon>Dinothrombium</taxon>
    </lineage>
</organism>
<dbReference type="SUPFAM" id="SSF48264">
    <property type="entry name" value="Cytochrome P450"/>
    <property type="match status" value="1"/>
</dbReference>
<evidence type="ECO:0000256" key="4">
    <source>
        <dbReference type="ARBA" id="ARBA00023002"/>
    </source>
</evidence>
<dbReference type="GO" id="GO:0005506">
    <property type="term" value="F:iron ion binding"/>
    <property type="evidence" value="ECO:0007669"/>
    <property type="project" value="InterPro"/>
</dbReference>
<dbReference type="EMBL" id="NCKU01006591">
    <property type="protein sequence ID" value="RWS03343.1"/>
    <property type="molecule type" value="Genomic_DNA"/>
</dbReference>
<dbReference type="AlphaFoldDB" id="A0A443QK01"/>
<dbReference type="InterPro" id="IPR002401">
    <property type="entry name" value="Cyt_P450_E_grp-I"/>
</dbReference>
<evidence type="ECO:0000256" key="1">
    <source>
        <dbReference type="ARBA" id="ARBA00010617"/>
    </source>
</evidence>
<dbReference type="PRINTS" id="PR00463">
    <property type="entry name" value="EP450I"/>
</dbReference>
<accession>A0A443QK01</accession>
<evidence type="ECO:0000256" key="5">
    <source>
        <dbReference type="ARBA" id="ARBA00023004"/>
    </source>
</evidence>
<protein>
    <submittedName>
        <fullName evidence="7">Cytochrome P450 monooxygenase-like protein</fullName>
    </submittedName>
</protein>
<comment type="similarity">
    <text evidence="1">Belongs to the cytochrome P450 family.</text>
</comment>
<keyword evidence="3" id="KW-0479">Metal-binding</keyword>
<dbReference type="GO" id="GO:0016705">
    <property type="term" value="F:oxidoreductase activity, acting on paired donors, with incorporation or reduction of molecular oxygen"/>
    <property type="evidence" value="ECO:0007669"/>
    <property type="project" value="InterPro"/>
</dbReference>
<keyword evidence="5" id="KW-0408">Iron</keyword>
<keyword evidence="4" id="KW-0560">Oxidoreductase</keyword>
<dbReference type="OrthoDB" id="6502243at2759"/>
<evidence type="ECO:0000256" key="3">
    <source>
        <dbReference type="ARBA" id="ARBA00022723"/>
    </source>
</evidence>
<keyword evidence="6 7" id="KW-0503">Monooxygenase</keyword>
<sequence>MFLSDLKVCLKHGKIFGIYEGLTPALMVSEPKLVRQVLVTDFHRFPNCKFELDGGNQIASNALFGLRYKPWKRVRSVISSAFTKNHIKLMIPLIESKVKYLLSNFETIAINGKSVDVRKYFAAFIMDVIVTCAMGGQINSLQNPDNDLVKSVKQILRRKSVVRSIFSLFFSSIAKRHSNFDHERNAWHNLFKIMESISNERKNKGTKRNDFLQLMLDKIDESEKRNLQSLNEAIDQIISFLICGFDTTSTALAFAAYCLALHPEHQHQLIEEIDEIDDESSFDVDEIDSLKYLDAFVCEVLRYMPPVPRYDKLEKILLTFKKIQFIRNNL</sequence>
<dbReference type="PANTHER" id="PTHR24302:SF15">
    <property type="entry name" value="FATTY-ACID PEROXYGENASE"/>
    <property type="match status" value="1"/>
</dbReference>
<keyword evidence="2" id="KW-0349">Heme</keyword>
<reference evidence="7 8" key="1">
    <citation type="journal article" date="2018" name="Gigascience">
        <title>Genomes of trombidid mites reveal novel predicted allergens and laterally-transferred genes associated with secondary metabolism.</title>
        <authorList>
            <person name="Dong X."/>
            <person name="Chaisiri K."/>
            <person name="Xia D."/>
            <person name="Armstrong S.D."/>
            <person name="Fang Y."/>
            <person name="Donnelly M.J."/>
            <person name="Kadowaki T."/>
            <person name="McGarry J.W."/>
            <person name="Darby A.C."/>
            <person name="Makepeace B.L."/>
        </authorList>
    </citation>
    <scope>NUCLEOTIDE SEQUENCE [LARGE SCALE GENOMIC DNA]</scope>
    <source>
        <strain evidence="7">UoL-WK</strain>
    </source>
</reference>
<dbReference type="Proteomes" id="UP000285301">
    <property type="component" value="Unassembled WGS sequence"/>
</dbReference>
<dbReference type="GO" id="GO:0020037">
    <property type="term" value="F:heme binding"/>
    <property type="evidence" value="ECO:0007669"/>
    <property type="project" value="InterPro"/>
</dbReference>
<gene>
    <name evidence="7" type="ORF">B4U79_08979</name>
</gene>
<dbReference type="PANTHER" id="PTHR24302">
    <property type="entry name" value="CYTOCHROME P450 FAMILY 3"/>
    <property type="match status" value="1"/>
</dbReference>
<dbReference type="InterPro" id="IPR036396">
    <property type="entry name" value="Cyt_P450_sf"/>
</dbReference>
<dbReference type="InterPro" id="IPR050705">
    <property type="entry name" value="Cytochrome_P450_3A"/>
</dbReference>
<dbReference type="STRING" id="1965070.A0A443QK01"/>
<name>A0A443QK01_9ACAR</name>
<comment type="caution">
    <text evidence="7">The sequence shown here is derived from an EMBL/GenBank/DDBJ whole genome shotgun (WGS) entry which is preliminary data.</text>
</comment>
<dbReference type="Gene3D" id="1.10.630.10">
    <property type="entry name" value="Cytochrome P450"/>
    <property type="match status" value="1"/>
</dbReference>
<dbReference type="Pfam" id="PF00067">
    <property type="entry name" value="p450"/>
    <property type="match status" value="1"/>
</dbReference>
<keyword evidence="8" id="KW-1185">Reference proteome</keyword>
<dbReference type="InterPro" id="IPR001128">
    <property type="entry name" value="Cyt_P450"/>
</dbReference>
<evidence type="ECO:0000256" key="6">
    <source>
        <dbReference type="ARBA" id="ARBA00023033"/>
    </source>
</evidence>
<dbReference type="GO" id="GO:0008395">
    <property type="term" value="F:steroid hydroxylase activity"/>
    <property type="evidence" value="ECO:0007669"/>
    <property type="project" value="TreeGrafter"/>
</dbReference>